<dbReference type="InterPro" id="IPR050570">
    <property type="entry name" value="Cell_wall_metabolism_enzyme"/>
</dbReference>
<evidence type="ECO:0000313" key="4">
    <source>
        <dbReference type="EMBL" id="CAB4875694.1"/>
    </source>
</evidence>
<dbReference type="Gene3D" id="2.70.70.10">
    <property type="entry name" value="Glucose Permease (Domain IIA)"/>
    <property type="match status" value="1"/>
</dbReference>
<dbReference type="GO" id="GO:0004222">
    <property type="term" value="F:metalloendopeptidase activity"/>
    <property type="evidence" value="ECO:0007669"/>
    <property type="project" value="TreeGrafter"/>
</dbReference>
<reference evidence="4" key="1">
    <citation type="submission" date="2020-05" db="EMBL/GenBank/DDBJ databases">
        <authorList>
            <person name="Chiriac C."/>
            <person name="Salcher M."/>
            <person name="Ghai R."/>
            <person name="Kavagutti S V."/>
        </authorList>
    </citation>
    <scope>NUCLEOTIDE SEQUENCE</scope>
</reference>
<feature type="coiled-coil region" evidence="1">
    <location>
        <begin position="67"/>
        <end position="94"/>
    </location>
</feature>
<dbReference type="SUPFAM" id="SSF51261">
    <property type="entry name" value="Duplicated hybrid motif"/>
    <property type="match status" value="1"/>
</dbReference>
<keyword evidence="1" id="KW-0175">Coiled coil</keyword>
<gene>
    <name evidence="4" type="ORF">UFOPK3376_01111</name>
</gene>
<sequence>MRPFMRKFGGLFFVVMLGLAGIPLVGPSIARADNGTGTVEDAARAIAAARDRANAAADAWAAAESKLDVLADDKAKLDAEVVALQAKVDALRKAVEMVAVNRYIGASGTGISLLIGNLGPTEQAQTAVLVGIINEASSSSLDDYADVSNLLDQKKARADKAASDYKAAQTEFAAKQQAALDEVDRLKVVEKERLTSAAVQKALDAQRQQDAEKLAQLAAAQLKVDQAAVLSAGSDGGDEGQGVKTGNSASGGSAGGTTGSGGSGGRPGAAAGQVYGSGLDWVCPIQGITGFADTWGEPRSGGRKHEGVDMISPRGTTIVAVVDGFAKPQQNELGGTTIWFTGADGNKYYYAHLDAYANLGDVVKGEIIGYVGDTGNARFSTPHLHFEIHPGGGPAVDPYPTVLANC</sequence>
<proteinExistence type="predicted"/>
<protein>
    <submittedName>
        <fullName evidence="4">Unannotated protein</fullName>
    </submittedName>
</protein>
<feature type="domain" description="M23ase beta-sheet core" evidence="3">
    <location>
        <begin position="304"/>
        <end position="398"/>
    </location>
</feature>
<dbReference type="EMBL" id="CAFBLP010000022">
    <property type="protein sequence ID" value="CAB4875694.1"/>
    <property type="molecule type" value="Genomic_DNA"/>
</dbReference>
<dbReference type="Pfam" id="PF01551">
    <property type="entry name" value="Peptidase_M23"/>
    <property type="match status" value="1"/>
</dbReference>
<name>A0A6J7E4H1_9ZZZZ</name>
<feature type="region of interest" description="Disordered" evidence="2">
    <location>
        <begin position="232"/>
        <end position="268"/>
    </location>
</feature>
<accession>A0A6J7E4H1</accession>
<dbReference type="InterPro" id="IPR016047">
    <property type="entry name" value="M23ase_b-sheet_dom"/>
</dbReference>
<dbReference type="PANTHER" id="PTHR21666:SF268">
    <property type="entry name" value="PEPTIDASE M23 DOMAIN-CONTAINING PROTEIN"/>
    <property type="match status" value="1"/>
</dbReference>
<organism evidence="4">
    <name type="scientific">freshwater metagenome</name>
    <dbReference type="NCBI Taxonomy" id="449393"/>
    <lineage>
        <taxon>unclassified sequences</taxon>
        <taxon>metagenomes</taxon>
        <taxon>ecological metagenomes</taxon>
    </lineage>
</organism>
<dbReference type="PANTHER" id="PTHR21666">
    <property type="entry name" value="PEPTIDASE-RELATED"/>
    <property type="match status" value="1"/>
</dbReference>
<evidence type="ECO:0000256" key="2">
    <source>
        <dbReference type="SAM" id="MobiDB-lite"/>
    </source>
</evidence>
<dbReference type="AlphaFoldDB" id="A0A6J7E4H1"/>
<dbReference type="CDD" id="cd12797">
    <property type="entry name" value="M23_peptidase"/>
    <property type="match status" value="1"/>
</dbReference>
<evidence type="ECO:0000256" key="1">
    <source>
        <dbReference type="SAM" id="Coils"/>
    </source>
</evidence>
<feature type="compositionally biased region" description="Gly residues" evidence="2">
    <location>
        <begin position="252"/>
        <end position="267"/>
    </location>
</feature>
<dbReference type="InterPro" id="IPR011055">
    <property type="entry name" value="Dup_hybrid_motif"/>
</dbReference>
<evidence type="ECO:0000259" key="3">
    <source>
        <dbReference type="Pfam" id="PF01551"/>
    </source>
</evidence>